<reference evidence="1 2" key="1">
    <citation type="submission" date="2018-10" db="EMBL/GenBank/DDBJ databases">
        <title>A high-quality apple genome assembly.</title>
        <authorList>
            <person name="Hu J."/>
        </authorList>
    </citation>
    <scope>NUCLEOTIDE SEQUENCE [LARGE SCALE GENOMIC DNA]</scope>
    <source>
        <strain evidence="2">cv. HFTH1</strain>
        <tissue evidence="1">Young leaf</tissue>
    </source>
</reference>
<evidence type="ECO:0000313" key="1">
    <source>
        <dbReference type="EMBL" id="RXH94606.1"/>
    </source>
</evidence>
<sequence length="92" mass="10636">MSHRSAFFPYSCFRFEVTAFEGSILSFSHSWVRLVNPHLEVHIFFEKVKDLLLEEYASQKLKLSESPSLRASGANACQKGGRWLYPRLSIRV</sequence>
<evidence type="ECO:0000313" key="2">
    <source>
        <dbReference type="Proteomes" id="UP000290289"/>
    </source>
</evidence>
<accession>A0A498JHP4</accession>
<gene>
    <name evidence="1" type="ORF">DVH24_024290</name>
</gene>
<dbReference type="EMBL" id="RDQH01000333">
    <property type="protein sequence ID" value="RXH94606.1"/>
    <property type="molecule type" value="Genomic_DNA"/>
</dbReference>
<comment type="caution">
    <text evidence="1">The sequence shown here is derived from an EMBL/GenBank/DDBJ whole genome shotgun (WGS) entry which is preliminary data.</text>
</comment>
<keyword evidence="2" id="KW-1185">Reference proteome</keyword>
<dbReference type="Proteomes" id="UP000290289">
    <property type="component" value="Chromosome 7"/>
</dbReference>
<organism evidence="1 2">
    <name type="scientific">Malus domestica</name>
    <name type="common">Apple</name>
    <name type="synonym">Pyrus malus</name>
    <dbReference type="NCBI Taxonomy" id="3750"/>
    <lineage>
        <taxon>Eukaryota</taxon>
        <taxon>Viridiplantae</taxon>
        <taxon>Streptophyta</taxon>
        <taxon>Embryophyta</taxon>
        <taxon>Tracheophyta</taxon>
        <taxon>Spermatophyta</taxon>
        <taxon>Magnoliopsida</taxon>
        <taxon>eudicotyledons</taxon>
        <taxon>Gunneridae</taxon>
        <taxon>Pentapetalae</taxon>
        <taxon>rosids</taxon>
        <taxon>fabids</taxon>
        <taxon>Rosales</taxon>
        <taxon>Rosaceae</taxon>
        <taxon>Amygdaloideae</taxon>
        <taxon>Maleae</taxon>
        <taxon>Malus</taxon>
    </lineage>
</organism>
<protein>
    <submittedName>
        <fullName evidence="1">Uncharacterized protein</fullName>
    </submittedName>
</protein>
<proteinExistence type="predicted"/>
<name>A0A498JHP4_MALDO</name>
<dbReference type="AlphaFoldDB" id="A0A498JHP4"/>